<reference evidence="3" key="1">
    <citation type="submission" date="2015-09" db="EMBL/GenBank/DDBJ databases">
        <authorList>
            <person name="Rodrigo-Torres L."/>
            <person name="Arahal D.R."/>
        </authorList>
    </citation>
    <scope>NUCLEOTIDE SEQUENCE [LARGE SCALE GENOMIC DNA]</scope>
    <source>
        <strain evidence="3">CECT 5091</strain>
    </source>
</reference>
<dbReference type="RefSeq" id="WP_131726318.1">
    <property type="nucleotide sequence ID" value="NZ_CYUD01000009.1"/>
</dbReference>
<gene>
    <name evidence="2" type="ORF">RUE5091_02888</name>
</gene>
<organism evidence="2 3">
    <name type="scientific">Ruegeria denitrificans</name>
    <dbReference type="NCBI Taxonomy" id="1715692"/>
    <lineage>
        <taxon>Bacteria</taxon>
        <taxon>Pseudomonadati</taxon>
        <taxon>Pseudomonadota</taxon>
        <taxon>Alphaproteobacteria</taxon>
        <taxon>Rhodobacterales</taxon>
        <taxon>Roseobacteraceae</taxon>
        <taxon>Ruegeria</taxon>
    </lineage>
</organism>
<accession>A0A0P1IDQ9</accession>
<dbReference type="PROSITE" id="PS50005">
    <property type="entry name" value="TPR"/>
    <property type="match status" value="1"/>
</dbReference>
<dbReference type="InterPro" id="IPR011990">
    <property type="entry name" value="TPR-like_helical_dom_sf"/>
</dbReference>
<keyword evidence="2" id="KW-0449">Lipoprotein</keyword>
<proteinExistence type="predicted"/>
<dbReference type="SMART" id="SM00028">
    <property type="entry name" value="TPR"/>
    <property type="match status" value="3"/>
</dbReference>
<dbReference type="InterPro" id="IPR019734">
    <property type="entry name" value="TPR_rpt"/>
</dbReference>
<protein>
    <submittedName>
        <fullName evidence="2">Putative PEP-CTERM system TPR-repeat lipoprotein</fullName>
    </submittedName>
</protein>
<dbReference type="OrthoDB" id="9884781at2"/>
<dbReference type="Gene3D" id="1.25.40.10">
    <property type="entry name" value="Tetratricopeptide repeat domain"/>
    <property type="match status" value="1"/>
</dbReference>
<dbReference type="Proteomes" id="UP000051260">
    <property type="component" value="Unassembled WGS sequence"/>
</dbReference>
<keyword evidence="3" id="KW-1185">Reference proteome</keyword>
<feature type="repeat" description="TPR" evidence="1">
    <location>
        <begin position="101"/>
        <end position="134"/>
    </location>
</feature>
<dbReference type="Pfam" id="PF13181">
    <property type="entry name" value="TPR_8"/>
    <property type="match status" value="1"/>
</dbReference>
<sequence length="352" mass="40008">MSGRIIRLVAACLILAAAFLLFQQKQKKAEFAADYGICDSPRPDPLDAIQACDRLIHNWPMSDDLLSLTYRNRSRANLALKKLPDALEDAQSAISAYPDGATSWALKSHVFVQMKDYSAARAAIDTALERSPEDDYSQRMKLELLIHGNEISNAYHFIDELKKRHPDRFWIYRQSGRLQLRENNYAAAAESFAKSLELKISDKYSYRKFFKACRSAGTECPLLFSDIQRQSAELSCDEVFPYLTTIFPDWESQRALGNGYADLQQYLYGTPPLQSGVYFAFYRAMTDLEKNTKESDAERFIGLDGAMACIHEAQIGRAKNALELEVEQGIERVFPSQIRQNLMQKAHMVLAQ</sequence>
<evidence type="ECO:0000256" key="1">
    <source>
        <dbReference type="PROSITE-ProRule" id="PRU00339"/>
    </source>
</evidence>
<dbReference type="EMBL" id="CYUD01000009">
    <property type="protein sequence ID" value="CUK07072.1"/>
    <property type="molecule type" value="Genomic_DNA"/>
</dbReference>
<name>A0A0P1IDQ9_9RHOB</name>
<evidence type="ECO:0000313" key="2">
    <source>
        <dbReference type="EMBL" id="CUK07072.1"/>
    </source>
</evidence>
<dbReference type="STRING" id="1715692.RUE5091_02888"/>
<dbReference type="SUPFAM" id="SSF48452">
    <property type="entry name" value="TPR-like"/>
    <property type="match status" value="1"/>
</dbReference>
<keyword evidence="1" id="KW-0802">TPR repeat</keyword>
<evidence type="ECO:0000313" key="3">
    <source>
        <dbReference type="Proteomes" id="UP000051260"/>
    </source>
</evidence>
<dbReference type="AlphaFoldDB" id="A0A0P1IDQ9"/>